<accession>A0A7T0BWP6</accession>
<dbReference type="InterPro" id="IPR002765">
    <property type="entry name" value="UPF0145_YbjQ-like"/>
</dbReference>
<dbReference type="EMBL" id="CP048685">
    <property type="protein sequence ID" value="QPJ62247.1"/>
    <property type="molecule type" value="Genomic_DNA"/>
</dbReference>
<dbReference type="PANTHER" id="PTHR34068:SF2">
    <property type="entry name" value="UPF0145 PROTEIN SCO3412"/>
    <property type="match status" value="1"/>
</dbReference>
<dbReference type="InterPro" id="IPR035439">
    <property type="entry name" value="UPF0145_dom_sf"/>
</dbReference>
<dbReference type="Gene3D" id="3.30.110.70">
    <property type="entry name" value="Hypothetical protein apc22750. Chain B"/>
    <property type="match status" value="1"/>
</dbReference>
<dbReference type="Pfam" id="PF01906">
    <property type="entry name" value="YbjQ_1"/>
    <property type="match status" value="1"/>
</dbReference>
<name>A0A7T0BWP6_9BACT</name>
<evidence type="ECO:0000256" key="1">
    <source>
        <dbReference type="ARBA" id="ARBA00010751"/>
    </source>
</evidence>
<evidence type="ECO:0000313" key="3">
    <source>
        <dbReference type="Proteomes" id="UP000594688"/>
    </source>
</evidence>
<dbReference type="SUPFAM" id="SSF117782">
    <property type="entry name" value="YbjQ-like"/>
    <property type="match status" value="1"/>
</dbReference>
<dbReference type="AlphaFoldDB" id="A0A7T0BWP6"/>
<organism evidence="2 3">
    <name type="scientific">Candidatus Nitronauta litoralis</name>
    <dbReference type="NCBI Taxonomy" id="2705533"/>
    <lineage>
        <taxon>Bacteria</taxon>
        <taxon>Pseudomonadati</taxon>
        <taxon>Nitrospinota/Tectimicrobiota group</taxon>
        <taxon>Nitrospinota</taxon>
        <taxon>Nitrospinia</taxon>
        <taxon>Nitrospinales</taxon>
        <taxon>Nitrospinaceae</taxon>
        <taxon>Candidatus Nitronauta</taxon>
    </lineage>
</organism>
<gene>
    <name evidence="2" type="ORF">G3M70_10340</name>
</gene>
<dbReference type="PANTHER" id="PTHR34068">
    <property type="entry name" value="UPF0145 PROTEIN YBJQ"/>
    <property type="match status" value="1"/>
</dbReference>
<dbReference type="KEGG" id="nli:G3M70_10340"/>
<sequence length="149" mass="16397">MDNLIAIIVLTLIGFITGKVAEKRHYTSIKEREKATMKLPTTNTRKPLGVEPGNVRMELVSGSVVISVDYFKMMLAGLQNIFGGHVTAYEPLIDRARREAILRMKEQKPNAIQIFNVRIETTSISKNAGRGAVGSVEVLAYGTALTKAH</sequence>
<reference evidence="2 3" key="1">
    <citation type="submission" date="2020-02" db="EMBL/GenBank/DDBJ databases">
        <title>Genomic and physiological characterization of two novel Nitrospinaceae genera.</title>
        <authorList>
            <person name="Mueller A.J."/>
            <person name="Jung M.-Y."/>
            <person name="Strachan C.R."/>
            <person name="Herbold C.W."/>
            <person name="Kirkegaard R.H."/>
            <person name="Daims H."/>
        </authorList>
    </citation>
    <scope>NUCLEOTIDE SEQUENCE [LARGE SCALE GENOMIC DNA]</scope>
    <source>
        <strain evidence="2">EB</strain>
    </source>
</reference>
<protein>
    <submittedName>
        <fullName evidence="2">YbjQ family protein</fullName>
    </submittedName>
</protein>
<dbReference type="Proteomes" id="UP000594688">
    <property type="component" value="Chromosome"/>
</dbReference>
<proteinExistence type="inferred from homology"/>
<evidence type="ECO:0000313" key="2">
    <source>
        <dbReference type="EMBL" id="QPJ62247.1"/>
    </source>
</evidence>
<comment type="similarity">
    <text evidence="1">Belongs to the UPF0145 family.</text>
</comment>